<dbReference type="Proteomes" id="UP001501138">
    <property type="component" value="Unassembled WGS sequence"/>
</dbReference>
<comment type="caution">
    <text evidence="2">The sequence shown here is derived from an EMBL/GenBank/DDBJ whole genome shotgun (WGS) entry which is preliminary data.</text>
</comment>
<dbReference type="InterPro" id="IPR036388">
    <property type="entry name" value="WH-like_DNA-bd_sf"/>
</dbReference>
<organism evidence="2 3">
    <name type="scientific">Isoptericola hypogeus</name>
    <dbReference type="NCBI Taxonomy" id="300179"/>
    <lineage>
        <taxon>Bacteria</taxon>
        <taxon>Bacillati</taxon>
        <taxon>Actinomycetota</taxon>
        <taxon>Actinomycetes</taxon>
        <taxon>Micrococcales</taxon>
        <taxon>Promicromonosporaceae</taxon>
        <taxon>Isoptericola</taxon>
    </lineage>
</organism>
<sequence length="304" mass="33310">MNELRVTMLGPFDLSAHGGGAGGSVEPLVRKAQYLLALVLLAPGRTLRRDLAAATLWPEAGPDTSRRAIRQALWRLHQATDGPERAGGRLLVADGDVIHVNPDRPLWIDTVTLTRAAREAETGAPADERVLRRLARAAELYRGPFLESCHDEWCLAYRARLEDRCLTLLDALSHGYERLGDGAAATAWAHRLLDVEPAHERSHRRLMRLYYDGGDRTRALRQLAECRLVLRRELDVTPSAQTEALGAAIRADRGSVTRPPDGDRVLAERALGGTEPLAGPLEGFRSELAALRASIEAIGARLGR</sequence>
<keyword evidence="3" id="KW-1185">Reference proteome</keyword>
<dbReference type="InterPro" id="IPR011990">
    <property type="entry name" value="TPR-like_helical_dom_sf"/>
</dbReference>
<dbReference type="SMART" id="SM01043">
    <property type="entry name" value="BTAD"/>
    <property type="match status" value="1"/>
</dbReference>
<dbReference type="PANTHER" id="PTHR35807">
    <property type="entry name" value="TRANSCRIPTIONAL REGULATOR REDD-RELATED"/>
    <property type="match status" value="1"/>
</dbReference>
<dbReference type="InterPro" id="IPR051677">
    <property type="entry name" value="AfsR-DnrI-RedD_regulator"/>
</dbReference>
<proteinExistence type="predicted"/>
<dbReference type="EMBL" id="BAAAPM010000011">
    <property type="protein sequence ID" value="GAA1741991.1"/>
    <property type="molecule type" value="Genomic_DNA"/>
</dbReference>
<gene>
    <name evidence="2" type="ORF">GCM10009809_41870</name>
</gene>
<dbReference type="SUPFAM" id="SSF46894">
    <property type="entry name" value="C-terminal effector domain of the bipartite response regulators"/>
    <property type="match status" value="1"/>
</dbReference>
<accession>A0ABN2JX67</accession>
<dbReference type="Gene3D" id="1.10.10.10">
    <property type="entry name" value="Winged helix-like DNA-binding domain superfamily/Winged helix DNA-binding domain"/>
    <property type="match status" value="1"/>
</dbReference>
<protein>
    <recommendedName>
        <fullName evidence="1">Bacterial transcriptional activator domain-containing protein</fullName>
    </recommendedName>
</protein>
<reference evidence="2 3" key="1">
    <citation type="journal article" date="2019" name="Int. J. Syst. Evol. Microbiol.">
        <title>The Global Catalogue of Microorganisms (GCM) 10K type strain sequencing project: providing services to taxonomists for standard genome sequencing and annotation.</title>
        <authorList>
            <consortium name="The Broad Institute Genomics Platform"/>
            <consortium name="The Broad Institute Genome Sequencing Center for Infectious Disease"/>
            <person name="Wu L."/>
            <person name="Ma J."/>
        </authorList>
    </citation>
    <scope>NUCLEOTIDE SEQUENCE [LARGE SCALE GENOMIC DNA]</scope>
    <source>
        <strain evidence="2 3">JCM 15589</strain>
    </source>
</reference>
<dbReference type="InterPro" id="IPR016032">
    <property type="entry name" value="Sig_transdc_resp-reg_C-effctor"/>
</dbReference>
<dbReference type="Pfam" id="PF03704">
    <property type="entry name" value="BTAD"/>
    <property type="match status" value="1"/>
</dbReference>
<name>A0ABN2JX67_9MICO</name>
<evidence type="ECO:0000313" key="2">
    <source>
        <dbReference type="EMBL" id="GAA1741991.1"/>
    </source>
</evidence>
<evidence type="ECO:0000313" key="3">
    <source>
        <dbReference type="Proteomes" id="UP001501138"/>
    </source>
</evidence>
<evidence type="ECO:0000259" key="1">
    <source>
        <dbReference type="SMART" id="SM01043"/>
    </source>
</evidence>
<dbReference type="RefSeq" id="WP_344250928.1">
    <property type="nucleotide sequence ID" value="NZ_BAAAPM010000011.1"/>
</dbReference>
<dbReference type="InterPro" id="IPR005158">
    <property type="entry name" value="BTAD"/>
</dbReference>
<dbReference type="SUPFAM" id="SSF48452">
    <property type="entry name" value="TPR-like"/>
    <property type="match status" value="1"/>
</dbReference>
<dbReference type="Gene3D" id="1.25.40.10">
    <property type="entry name" value="Tetratricopeptide repeat domain"/>
    <property type="match status" value="1"/>
</dbReference>
<feature type="domain" description="Bacterial transcriptional activator" evidence="1">
    <location>
        <begin position="108"/>
        <end position="250"/>
    </location>
</feature>